<dbReference type="RefSeq" id="WP_175191599.1">
    <property type="nucleotide sequence ID" value="NZ_CADIJO010000003.1"/>
</dbReference>
<dbReference type="Proteomes" id="UP000494111">
    <property type="component" value="Unassembled WGS sequence"/>
</dbReference>
<evidence type="ECO:0000313" key="2">
    <source>
        <dbReference type="Proteomes" id="UP000494111"/>
    </source>
</evidence>
<protein>
    <submittedName>
        <fullName evidence="1">Uncharacterized protein</fullName>
    </submittedName>
</protein>
<accession>A0A6S6ZGH8</accession>
<sequence>MDNVYVCKSDQGHAAHQPKITTRSVGLVRLDTSEANRSGTPTATKTAWDTWFEGEAVTADYLTDNK</sequence>
<gene>
    <name evidence="1" type="ORF">LMG3458_01266</name>
</gene>
<reference evidence="1 2" key="1">
    <citation type="submission" date="2020-04" db="EMBL/GenBank/DDBJ databases">
        <authorList>
            <person name="De Canck E."/>
        </authorList>
    </citation>
    <scope>NUCLEOTIDE SEQUENCE [LARGE SCALE GENOMIC DNA]</scope>
    <source>
        <strain evidence="1 2">LMG 3458</strain>
    </source>
</reference>
<proteinExistence type="predicted"/>
<dbReference type="EMBL" id="CADIJO010000003">
    <property type="protein sequence ID" value="CAB3674307.1"/>
    <property type="molecule type" value="Genomic_DNA"/>
</dbReference>
<evidence type="ECO:0000313" key="1">
    <source>
        <dbReference type="EMBL" id="CAB3674307.1"/>
    </source>
</evidence>
<dbReference type="AlphaFoldDB" id="A0A6S6ZGH8"/>
<name>A0A6S6ZGH8_9BURK</name>
<organism evidence="1 2">
    <name type="scientific">Achromobacter deleyi</name>
    <dbReference type="NCBI Taxonomy" id="1353891"/>
    <lineage>
        <taxon>Bacteria</taxon>
        <taxon>Pseudomonadati</taxon>
        <taxon>Pseudomonadota</taxon>
        <taxon>Betaproteobacteria</taxon>
        <taxon>Burkholderiales</taxon>
        <taxon>Alcaligenaceae</taxon>
        <taxon>Achromobacter</taxon>
    </lineage>
</organism>